<sequence>MSTPPPSDGEQQPQPRPSRRGWIIGSIIVVALVVAVAVPALLLGGDRGFERPDETPEEVLKAAKDELDETDGVRIAITASDIPDDVSTALVGADGTAVRPDGFSGVLNVRFAGGVVDADIVALDGVVNADLPFVGWSVVDPQDYNAPDPGLLLDPDQGISTLLTATDDPAADGEDAEACASGDDRTGFPYTGTLDGAVVRNFIPGADDGTFDARYLIDDEGRLCNARLTGAFYPGTDPMTYTVVFSDYGTTIDITAP</sequence>
<dbReference type="Gene3D" id="2.50.20.20">
    <property type="match status" value="1"/>
</dbReference>
<evidence type="ECO:0000256" key="4">
    <source>
        <dbReference type="SAM" id="Phobius"/>
    </source>
</evidence>
<evidence type="ECO:0000313" key="6">
    <source>
        <dbReference type="Proteomes" id="UP001268542"/>
    </source>
</evidence>
<name>A0ABU3PZK8_9ACTN</name>
<organism evidence="5 6">
    <name type="scientific">Nocardioides imazamoxiresistens</name>
    <dbReference type="NCBI Taxonomy" id="3231893"/>
    <lineage>
        <taxon>Bacteria</taxon>
        <taxon>Bacillati</taxon>
        <taxon>Actinomycetota</taxon>
        <taxon>Actinomycetes</taxon>
        <taxon>Propionibacteriales</taxon>
        <taxon>Nocardioidaceae</taxon>
        <taxon>Nocardioides</taxon>
    </lineage>
</organism>
<comment type="caution">
    <text evidence="5">The sequence shown here is derived from an EMBL/GenBank/DDBJ whole genome shotgun (WGS) entry which is preliminary data.</text>
</comment>
<dbReference type="SUPFAM" id="SSF89392">
    <property type="entry name" value="Prokaryotic lipoproteins and lipoprotein localization factors"/>
    <property type="match status" value="1"/>
</dbReference>
<evidence type="ECO:0000313" key="5">
    <source>
        <dbReference type="EMBL" id="MDT9594584.1"/>
    </source>
</evidence>
<reference evidence="5 6" key="1">
    <citation type="submission" date="2023-08" db="EMBL/GenBank/DDBJ databases">
        <title>Nocardioides seae sp. nov., a bacterium isolated from a soil.</title>
        <authorList>
            <person name="Wang X."/>
        </authorList>
    </citation>
    <scope>NUCLEOTIDE SEQUENCE [LARGE SCALE GENOMIC DNA]</scope>
    <source>
        <strain evidence="5 6">YZH12</strain>
    </source>
</reference>
<dbReference type="CDD" id="cd16334">
    <property type="entry name" value="LppX-like"/>
    <property type="match status" value="1"/>
</dbReference>
<dbReference type="RefSeq" id="WP_315734483.1">
    <property type="nucleotide sequence ID" value="NZ_JAVYII010000007.1"/>
</dbReference>
<dbReference type="Proteomes" id="UP001268542">
    <property type="component" value="Unassembled WGS sequence"/>
</dbReference>
<keyword evidence="4" id="KW-1133">Transmembrane helix</keyword>
<dbReference type="Pfam" id="PF07161">
    <property type="entry name" value="LppX_LprAFG"/>
    <property type="match status" value="1"/>
</dbReference>
<dbReference type="InterPro" id="IPR029046">
    <property type="entry name" value="LolA/LolB/LppX"/>
</dbReference>
<accession>A0ABU3PZK8</accession>
<keyword evidence="6" id="KW-1185">Reference proteome</keyword>
<feature type="transmembrane region" description="Helical" evidence="4">
    <location>
        <begin position="20"/>
        <end position="43"/>
    </location>
</feature>
<evidence type="ECO:0000256" key="1">
    <source>
        <dbReference type="ARBA" id="ARBA00004196"/>
    </source>
</evidence>
<dbReference type="InterPro" id="IPR009830">
    <property type="entry name" value="LppX/LprAFG"/>
</dbReference>
<comment type="similarity">
    <text evidence="2">Belongs to the LppX/LprAFG lipoprotein family.</text>
</comment>
<evidence type="ECO:0000256" key="3">
    <source>
        <dbReference type="ARBA" id="ARBA00022475"/>
    </source>
</evidence>
<keyword evidence="3" id="KW-1003">Cell membrane</keyword>
<comment type="subcellular location">
    <subcellularLocation>
        <location evidence="1">Cell envelope</location>
    </subcellularLocation>
</comment>
<proteinExistence type="inferred from homology"/>
<keyword evidence="4" id="KW-0812">Transmembrane</keyword>
<protein>
    <submittedName>
        <fullName evidence="5">LppX_LprAFG lipoprotein</fullName>
    </submittedName>
</protein>
<keyword evidence="5" id="KW-0449">Lipoprotein</keyword>
<gene>
    <name evidence="5" type="ORF">RDV89_15980</name>
</gene>
<keyword evidence="4" id="KW-0472">Membrane</keyword>
<dbReference type="EMBL" id="JAVYII010000007">
    <property type="protein sequence ID" value="MDT9594584.1"/>
    <property type="molecule type" value="Genomic_DNA"/>
</dbReference>
<evidence type="ECO:0000256" key="2">
    <source>
        <dbReference type="ARBA" id="ARBA00009194"/>
    </source>
</evidence>